<dbReference type="SUPFAM" id="SSF81296">
    <property type="entry name" value="E set domains"/>
    <property type="match status" value="1"/>
</dbReference>
<evidence type="ECO:0000256" key="8">
    <source>
        <dbReference type="ARBA" id="ARBA00029618"/>
    </source>
</evidence>
<dbReference type="Pfam" id="PF18033">
    <property type="entry name" value="SpuA_C"/>
    <property type="match status" value="1"/>
</dbReference>
<evidence type="ECO:0000256" key="2">
    <source>
        <dbReference type="ARBA" id="ARBA00022729"/>
    </source>
</evidence>
<evidence type="ECO:0000256" key="10">
    <source>
        <dbReference type="SAM" id="MobiDB-lite"/>
    </source>
</evidence>
<dbReference type="InterPro" id="IPR004193">
    <property type="entry name" value="Glyco_hydro_13_N"/>
</dbReference>
<dbReference type="EMBL" id="BAAACW010000035">
    <property type="protein sequence ID" value="GAA0355363.1"/>
    <property type="molecule type" value="Genomic_DNA"/>
</dbReference>
<comment type="caution">
    <text evidence="12">The sequence shown here is derived from an EMBL/GenBank/DDBJ whole genome shotgun (WGS) entry which is preliminary data.</text>
</comment>
<protein>
    <recommendedName>
        <fullName evidence="7">pullulanase</fullName>
        <ecNumber evidence="7">3.2.1.41</ecNumber>
    </recommendedName>
    <alternativeName>
        <fullName evidence="8">Alpha-dextrin endo-1,6-alpha-glucosidase</fullName>
    </alternativeName>
    <alternativeName>
        <fullName evidence="9">Pullulan 6-glucanohydrolase</fullName>
    </alternativeName>
</protein>
<dbReference type="EC" id="3.2.1.41" evidence="7"/>
<keyword evidence="4" id="KW-0106">Calcium</keyword>
<keyword evidence="2" id="KW-0732">Signal</keyword>
<evidence type="ECO:0000256" key="9">
    <source>
        <dbReference type="ARBA" id="ARBA00031076"/>
    </source>
</evidence>
<evidence type="ECO:0000256" key="3">
    <source>
        <dbReference type="ARBA" id="ARBA00022801"/>
    </source>
</evidence>
<dbReference type="NCBIfam" id="TIGR02102">
    <property type="entry name" value="pullulan_Gpos"/>
    <property type="match status" value="1"/>
</dbReference>
<feature type="domain" description="Glycosyl hydrolase family 13 catalytic" evidence="11">
    <location>
        <begin position="156"/>
        <end position="535"/>
    </location>
</feature>
<comment type="catalytic activity">
    <reaction evidence="6">
        <text>Hydrolysis of (1-&gt;6)-alpha-D-glucosidic linkages in pullulan, amylopectin and glycogen, and in the alpha- and beta-limit dextrins of amylopectin and glycogen.</text>
        <dbReference type="EC" id="3.2.1.41"/>
    </reaction>
</comment>
<dbReference type="PROSITE" id="PS51257">
    <property type="entry name" value="PROKAR_LIPOPROTEIN"/>
    <property type="match status" value="1"/>
</dbReference>
<dbReference type="InterPro" id="IPR017853">
    <property type="entry name" value="GH"/>
</dbReference>
<dbReference type="InterPro" id="IPR013784">
    <property type="entry name" value="Carb-bd-like_fold"/>
</dbReference>
<dbReference type="InterPro" id="IPR040806">
    <property type="entry name" value="SpuA_C"/>
</dbReference>
<comment type="similarity">
    <text evidence="1">Belongs to the glycosyl hydrolase 13 family.</text>
</comment>
<dbReference type="SUPFAM" id="SSF49452">
    <property type="entry name" value="Starch-binding domain-like"/>
    <property type="match status" value="2"/>
</dbReference>
<gene>
    <name evidence="12" type="ORF">GCM10008932_05470</name>
</gene>
<dbReference type="RefSeq" id="WP_343753767.1">
    <property type="nucleotide sequence ID" value="NZ_BAAACW010000035.1"/>
</dbReference>
<accession>A0ABN0X525</accession>
<reference evidence="12 13" key="1">
    <citation type="journal article" date="2019" name="Int. J. Syst. Evol. Microbiol.">
        <title>The Global Catalogue of Microorganisms (GCM) 10K type strain sequencing project: providing services to taxonomists for standard genome sequencing and annotation.</title>
        <authorList>
            <consortium name="The Broad Institute Genomics Platform"/>
            <consortium name="The Broad Institute Genome Sequencing Center for Infectious Disease"/>
            <person name="Wu L."/>
            <person name="Ma J."/>
        </authorList>
    </citation>
    <scope>NUCLEOTIDE SEQUENCE [LARGE SCALE GENOMIC DNA]</scope>
    <source>
        <strain evidence="12 13">JCM 12662</strain>
    </source>
</reference>
<dbReference type="Pfam" id="PF00128">
    <property type="entry name" value="Alpha-amylase"/>
    <property type="match status" value="2"/>
</dbReference>
<dbReference type="InterPro" id="IPR014756">
    <property type="entry name" value="Ig_E-set"/>
</dbReference>
<organism evidence="12 13">
    <name type="scientific">Alkalibacterium iburiense</name>
    <dbReference type="NCBI Taxonomy" id="290589"/>
    <lineage>
        <taxon>Bacteria</taxon>
        <taxon>Bacillati</taxon>
        <taxon>Bacillota</taxon>
        <taxon>Bacilli</taxon>
        <taxon>Lactobacillales</taxon>
        <taxon>Carnobacteriaceae</taxon>
        <taxon>Alkalibacterium</taxon>
    </lineage>
</organism>
<dbReference type="Pfam" id="PF03714">
    <property type="entry name" value="PUD"/>
    <property type="match status" value="2"/>
</dbReference>
<evidence type="ECO:0000313" key="13">
    <source>
        <dbReference type="Proteomes" id="UP001501166"/>
    </source>
</evidence>
<name>A0ABN0X525_9LACT</name>
<evidence type="ECO:0000259" key="11">
    <source>
        <dbReference type="SMART" id="SM00642"/>
    </source>
</evidence>
<dbReference type="Gene3D" id="2.60.40.10">
    <property type="entry name" value="Immunoglobulins"/>
    <property type="match status" value="1"/>
</dbReference>
<dbReference type="CDD" id="cd02860">
    <property type="entry name" value="E_set_Pullulanase"/>
    <property type="match status" value="1"/>
</dbReference>
<evidence type="ECO:0000256" key="1">
    <source>
        <dbReference type="ARBA" id="ARBA00008061"/>
    </source>
</evidence>
<evidence type="ECO:0000256" key="7">
    <source>
        <dbReference type="ARBA" id="ARBA00024062"/>
    </source>
</evidence>
<dbReference type="CDD" id="cd11341">
    <property type="entry name" value="AmyAc_Pullulanase_LD-like"/>
    <property type="match status" value="1"/>
</dbReference>
<keyword evidence="3" id="KW-0378">Hydrolase</keyword>
<feature type="compositionally biased region" description="Polar residues" evidence="10">
    <location>
        <begin position="1704"/>
        <end position="1718"/>
    </location>
</feature>
<dbReference type="PANTHER" id="PTHR43002">
    <property type="entry name" value="GLYCOGEN DEBRANCHING ENZYME"/>
    <property type="match status" value="1"/>
</dbReference>
<dbReference type="Gene3D" id="3.20.20.80">
    <property type="entry name" value="Glycosidases"/>
    <property type="match status" value="2"/>
</dbReference>
<dbReference type="Pfam" id="PF02922">
    <property type="entry name" value="CBM_48"/>
    <property type="match status" value="1"/>
</dbReference>
<dbReference type="InterPro" id="IPR011838">
    <property type="entry name" value="Pullulan_Gpos"/>
</dbReference>
<keyword evidence="13" id="KW-1185">Reference proteome</keyword>
<dbReference type="InterPro" id="IPR006047">
    <property type="entry name" value="GH13_cat_dom"/>
</dbReference>
<dbReference type="Gene3D" id="2.60.40.1220">
    <property type="match status" value="1"/>
</dbReference>
<proteinExistence type="inferred from homology"/>
<dbReference type="CDD" id="cd10315">
    <property type="entry name" value="CBM41_pullulanase"/>
    <property type="match status" value="2"/>
</dbReference>
<dbReference type="SMART" id="SM00642">
    <property type="entry name" value="Aamy"/>
    <property type="match status" value="2"/>
</dbReference>
<keyword evidence="5" id="KW-0326">Glycosidase</keyword>
<dbReference type="Gene3D" id="2.60.40.1180">
    <property type="entry name" value="Golgi alpha-mannosidase II"/>
    <property type="match status" value="1"/>
</dbReference>
<feature type="domain" description="Glycosyl hydrolase family 13 catalytic" evidence="11">
    <location>
        <begin position="1100"/>
        <end position="1489"/>
    </location>
</feature>
<evidence type="ECO:0000256" key="6">
    <source>
        <dbReference type="ARBA" id="ARBA00023965"/>
    </source>
</evidence>
<dbReference type="InterPro" id="IPR005323">
    <property type="entry name" value="CBM41_pullulanase"/>
</dbReference>
<feature type="compositionally biased region" description="Basic and acidic residues" evidence="10">
    <location>
        <begin position="1659"/>
        <end position="1691"/>
    </location>
</feature>
<dbReference type="Proteomes" id="UP001501166">
    <property type="component" value="Unassembled WGS sequence"/>
</dbReference>
<dbReference type="Gene3D" id="2.60.40.1110">
    <property type="match status" value="2"/>
</dbReference>
<dbReference type="SUPFAM" id="SSF51445">
    <property type="entry name" value="(Trans)glycosidases"/>
    <property type="match status" value="2"/>
</dbReference>
<dbReference type="InterPro" id="IPR013783">
    <property type="entry name" value="Ig-like_fold"/>
</dbReference>
<sequence>MSKKRNLIFSTILLGCLFVFPIQTLVQTELSVQAEEALEEKEGEKNITVTASVNRDFHYGEQALLNIEIINESNLSIDRITADVSMLGGSESLSISPELNRVTLSVEYIIEPGTYAIPVTVWDEHNGFYQTETDATILPRKKEEGEIDWDEEIIYFMLTDRFADGDPTNNNPYGLDYESADNQRGVYQGGDFKGVTDNLDYLDDLGISTIWITPIVENVGYDVEYNSDAGAYYGYHGYWANDFEALNPHLGTLEEFHELIDSAAARDIKIMVDVVLNHAGYGMHPNDGMENPPEGYPTNEDRERFDGMIREQSGSDDFTMELAGLPDFETERQEVREQLVEWQASWLDRATTPNGNSIASYRVDTVKHVDDTTWQHFKNELVERDPAFKLIGESWGANYAAHHGYLNTGTMDSLLDFGFKDIASSFVNGRLERANQTLIDRNEGITSDATLGQFLGSHDEPGFLYSLGMENTGQLMLAASLQMTAKGQPVIYYGEELGQSGLDNWPVYDNRYDFGWDLMEDNAILNHYQSVIAFRNTYSEVLSRGSRSTFLTSEDEDWILVERALSDESVYMAFNVSKEAQTITVGVDSEDVEVTDHYSLETFNAVQGEEETSVTFTIPSVNEGGTALLSVENGQLIQEELDEPEEDTDQPEEVEEGFFRIHFETLPSDDRSDLGLWIWEDVLDPSEDWPNGALSFADAGETDFGYYMDVALADNPETIGFLINHTNGSNLTDDMSIDILSPEMNEAWVTNDGDIFAYEPLEGDVLRVNYLRPDEEYSGWGLWTWEDVAEPTSDWPTGAHDFDTEGLYGHYVDVELIPHASHVGLILLNKETGFQTDDMNFSDLHHTQVFMREGSEAVYTNPYYVREEGITRAEVISETEIEVFFSSTENVSREELMNGLTLIDKEGNDVIFTDVEIDNDRNVVILVGEFNLDKAPFTVGYEQREATALMGWRLKDSLYAYDGELGLNLNEDGTAELKMWSPSADAVRIILYDKADQDTIVNDSIEMSPGAPGVWEVVLDESTTGLEDVTGYFYHFEIERDGETVLALDPYARSMAAWDSSNPDNYIGKAAIVNPSHIGPELDYAEIEGYEKREDAIIYEIHVRDFTSDPSIADELTSQFGTFSSFVEKLDYIEDLGVTHIQLLPVMSYFFANEFKNDERMLDYASTNTNYNWGYDPHSYFSLTGMYSENPEDPAKRIEEFKNLIDEIHARGMGVILDVVYNHTARVHIFEDLEPHYYHFMDADGTPRTSFGGGRLGTTHEMARRILVDSITYWVEEYKIDGFRFDMMGDHDAETIQIAYDEAKALNPNILMIGEGWITYAGDEGYEDVQPADQNWMQDTEAVGSFSDDFRNELKSGFGSEGEPRFLTGGARSVQRIFDNLTANPHNFTADDPGDVVPYIAAHDNLTLHDVIAQSIQKDPEYHQQEIHERIRLGNLMVLTAQGTPFIHAGQEFGRTKQFRDPDYMEPVASDQVPYKSTFMTDEEGNPFTYPYFIHDSYDSTDIINRFDWEKATNVDAYPINTLTRSYTKGLIELRRSTDAFSKGTMEEIDEMVSLIQVPEIEADDLAIVYRAEDSNGDSYYIFVNADNSERTFTLETDLSSGHILVDAENAGTEAISDPTGLEVNETRVTLAPLSASVILMTDREIEPNPGEEEPGEGDSTHPRDQAPGRQKGEDHPSNRAPGRQKDEDHPSNTAPGRQKGENHPSNQAPGRRNNTGR</sequence>
<evidence type="ECO:0000313" key="12">
    <source>
        <dbReference type="EMBL" id="GAA0355363.1"/>
    </source>
</evidence>
<dbReference type="InterPro" id="IPR014755">
    <property type="entry name" value="Cu-Rt/internalin_Ig-like"/>
</dbReference>
<dbReference type="InterPro" id="IPR013780">
    <property type="entry name" value="Glyco_hydro_b"/>
</dbReference>
<feature type="region of interest" description="Disordered" evidence="10">
    <location>
        <begin position="1646"/>
        <end position="1718"/>
    </location>
</feature>
<evidence type="ECO:0000256" key="4">
    <source>
        <dbReference type="ARBA" id="ARBA00022837"/>
    </source>
</evidence>
<evidence type="ECO:0000256" key="5">
    <source>
        <dbReference type="ARBA" id="ARBA00023295"/>
    </source>
</evidence>